<dbReference type="Proteomes" id="UP000078560">
    <property type="component" value="Unassembled WGS sequence"/>
</dbReference>
<organism evidence="1 2">
    <name type="scientific">Plasmodium ovale curtisi</name>
    <dbReference type="NCBI Taxonomy" id="864141"/>
    <lineage>
        <taxon>Eukaryota</taxon>
        <taxon>Sar</taxon>
        <taxon>Alveolata</taxon>
        <taxon>Apicomplexa</taxon>
        <taxon>Aconoidasida</taxon>
        <taxon>Haemosporida</taxon>
        <taxon>Plasmodiidae</taxon>
        <taxon>Plasmodium</taxon>
        <taxon>Plasmodium (Plasmodium)</taxon>
    </lineage>
</organism>
<proteinExistence type="predicted"/>
<evidence type="ECO:0000313" key="2">
    <source>
        <dbReference type="Proteomes" id="UP000078560"/>
    </source>
</evidence>
<sequence>MVNRYSLLRLHRYMKDLHVGTWQIRASPTSKLEPLFSSKKCCNYEAEKICVFAQENLLIDQIGESDVWHKFGESSQSKLFMSERRVKNDREVYKNSFPQNGISRKIIPIGKNLIHELNCGTFQNCEPRYL</sequence>
<protein>
    <submittedName>
        <fullName evidence="1">Uncharacterized protein</fullName>
    </submittedName>
</protein>
<evidence type="ECO:0000313" key="1">
    <source>
        <dbReference type="EMBL" id="SBS95675.1"/>
    </source>
</evidence>
<dbReference type="AlphaFoldDB" id="A0A1A8WWH5"/>
<dbReference type="EMBL" id="FLQU01002126">
    <property type="protein sequence ID" value="SBS95675.1"/>
    <property type="molecule type" value="Genomic_DNA"/>
</dbReference>
<gene>
    <name evidence="1" type="ORF">POVCU2_0097790</name>
</gene>
<reference evidence="2" key="1">
    <citation type="submission" date="2016-05" db="EMBL/GenBank/DDBJ databases">
        <authorList>
            <person name="Naeem Raeece"/>
        </authorList>
    </citation>
    <scope>NUCLEOTIDE SEQUENCE [LARGE SCALE GENOMIC DNA]</scope>
</reference>
<name>A0A1A8WWH5_PLAOA</name>
<accession>A0A1A8WWH5</accession>